<sequence>MAAESAGDLIRVVALLGAAVVAVPLFKRIGLGSVLGYLAAGLAIGPYGLHMIDDPHAIIHLAEFGVVMFLFVIGLEMKPSHLWSLRRQIFGLGSMQVIISAILMTIVGAQFGVSWEVAFVSSAGFVLTSTAIVMQVLGERKELSTKRGQKIVSILLFEDLLIVPLLAIVTFLSPFEKTEASMPWWQSAGIAMLALAVLVFIGRFILNPVFRILANAKAREVMTAAALFVVLGAALLMEEAGLSMAMGAFVAGVMLSESAFRHQLEADIEPFRGLLLGLFFLGVGMALDLEVVAENWQLIFLGVIALMLTKGLCIYVVARLAKSTHKTALERTLLMAQGGEFAFVLFAAALSKGVIDETVNANMTAIVVLSMVMTPIILVIYEKYGAKDTQEEIQPDEIDEQHPILIIGMGRFGQIVNDLLRLSGYATTVVDLNPKMIKGFNEYGIKSYFGDASRREFLIAAGLEQAEMLVVAIDNKEQASAIVHFAREVNPNIKIIARSYDRFHTFDLYNSGANDVIRETFDSAVRTGRTALEGLGMEPEVAKEIAEYYFHADRHEVKLMSQVYEPKSEFFKSPVLQDIARECDQKMAADIQEILIRAKEKEQEENSIM</sequence>
<dbReference type="SUPFAM" id="SSF51735">
    <property type="entry name" value="NAD(P)-binding Rossmann-fold domains"/>
    <property type="match status" value="1"/>
</dbReference>
<feature type="transmembrane region" description="Helical" evidence="11">
    <location>
        <begin position="333"/>
        <end position="355"/>
    </location>
</feature>
<dbReference type="Gene3D" id="1.20.1530.20">
    <property type="match status" value="1"/>
</dbReference>
<dbReference type="NCBIfam" id="TIGR00932">
    <property type="entry name" value="2a37"/>
    <property type="match status" value="1"/>
</dbReference>
<dbReference type="InterPro" id="IPR006153">
    <property type="entry name" value="Cation/H_exchanger_TM"/>
</dbReference>
<evidence type="ECO:0000256" key="7">
    <source>
        <dbReference type="ARBA" id="ARBA00022958"/>
    </source>
</evidence>
<dbReference type="RefSeq" id="WP_077586361.1">
    <property type="nucleotide sequence ID" value="NZ_MLAE01000014.1"/>
</dbReference>
<feature type="transmembrane region" description="Helical" evidence="11">
    <location>
        <begin position="33"/>
        <end position="52"/>
    </location>
</feature>
<keyword evidence="9" id="KW-0406">Ion transport</keyword>
<evidence type="ECO:0000256" key="1">
    <source>
        <dbReference type="ARBA" id="ARBA00004127"/>
    </source>
</evidence>
<evidence type="ECO:0000256" key="2">
    <source>
        <dbReference type="ARBA" id="ARBA00005551"/>
    </source>
</evidence>
<comment type="caution">
    <text evidence="13">The sequence shown here is derived from an EMBL/GenBank/DDBJ whole genome shotgun (WGS) entry which is preliminary data.</text>
</comment>
<dbReference type="GO" id="GO:0015297">
    <property type="term" value="F:antiporter activity"/>
    <property type="evidence" value="ECO:0007669"/>
    <property type="project" value="UniProtKB-KW"/>
</dbReference>
<gene>
    <name evidence="13" type="ORF">BKG96_03345</name>
</gene>
<evidence type="ECO:0000256" key="3">
    <source>
        <dbReference type="ARBA" id="ARBA00022448"/>
    </source>
</evidence>
<evidence type="ECO:0000256" key="5">
    <source>
        <dbReference type="ARBA" id="ARBA00022538"/>
    </source>
</evidence>
<comment type="similarity">
    <text evidence="2">Belongs to the monovalent cation:proton antiporter 2 (CPA2) transporter (TC 2.A.37) family.</text>
</comment>
<accession>A0A1V3KP07</accession>
<dbReference type="InterPro" id="IPR004771">
    <property type="entry name" value="K/H_exchanger"/>
</dbReference>
<evidence type="ECO:0000259" key="12">
    <source>
        <dbReference type="PROSITE" id="PS51201"/>
    </source>
</evidence>
<dbReference type="Gene3D" id="3.40.50.720">
    <property type="entry name" value="NAD(P)-binding Rossmann-like Domain"/>
    <property type="match status" value="1"/>
</dbReference>
<evidence type="ECO:0000256" key="8">
    <source>
        <dbReference type="ARBA" id="ARBA00022989"/>
    </source>
</evidence>
<name>A0A1V3KP07_9PAST</name>
<dbReference type="InterPro" id="IPR036291">
    <property type="entry name" value="NAD(P)-bd_dom_sf"/>
</dbReference>
<feature type="transmembrane region" description="Helical" evidence="11">
    <location>
        <begin position="89"/>
        <end position="111"/>
    </location>
</feature>
<feature type="transmembrane region" description="Helical" evidence="11">
    <location>
        <begin position="58"/>
        <end position="77"/>
    </location>
</feature>
<dbReference type="GO" id="GO:0005886">
    <property type="term" value="C:plasma membrane"/>
    <property type="evidence" value="ECO:0007669"/>
    <property type="project" value="TreeGrafter"/>
</dbReference>
<keyword evidence="8 11" id="KW-1133">Transmembrane helix</keyword>
<dbReference type="Pfam" id="PF02254">
    <property type="entry name" value="TrkA_N"/>
    <property type="match status" value="1"/>
</dbReference>
<feature type="transmembrane region" description="Helical" evidence="11">
    <location>
        <begin position="150"/>
        <end position="172"/>
    </location>
</feature>
<dbReference type="GO" id="GO:0006813">
    <property type="term" value="P:potassium ion transport"/>
    <property type="evidence" value="ECO:0007669"/>
    <property type="project" value="UniProtKB-KW"/>
</dbReference>
<feature type="transmembrane region" description="Helical" evidence="11">
    <location>
        <begin position="272"/>
        <end position="292"/>
    </location>
</feature>
<feature type="transmembrane region" description="Helical" evidence="11">
    <location>
        <begin position="361"/>
        <end position="381"/>
    </location>
</feature>
<evidence type="ECO:0000313" key="13">
    <source>
        <dbReference type="EMBL" id="OOF79110.1"/>
    </source>
</evidence>
<keyword evidence="4" id="KW-0050">Antiport</keyword>
<feature type="transmembrane region" description="Helical" evidence="11">
    <location>
        <begin position="298"/>
        <end position="321"/>
    </location>
</feature>
<feature type="transmembrane region" description="Helical" evidence="11">
    <location>
        <begin position="6"/>
        <end position="26"/>
    </location>
</feature>
<dbReference type="Proteomes" id="UP000189114">
    <property type="component" value="Unassembled WGS sequence"/>
</dbReference>
<keyword evidence="10 11" id="KW-0472">Membrane</keyword>
<organism evidence="13 14">
    <name type="scientific">Rodentibacter caecimuris</name>
    <dbReference type="NCBI Taxonomy" id="1796644"/>
    <lineage>
        <taxon>Bacteria</taxon>
        <taxon>Pseudomonadati</taxon>
        <taxon>Pseudomonadota</taxon>
        <taxon>Gammaproteobacteria</taxon>
        <taxon>Pasteurellales</taxon>
        <taxon>Pasteurellaceae</taxon>
        <taxon>Rodentibacter</taxon>
    </lineage>
</organism>
<dbReference type="GO" id="GO:0008324">
    <property type="term" value="F:monoatomic cation transmembrane transporter activity"/>
    <property type="evidence" value="ECO:0007669"/>
    <property type="project" value="InterPro"/>
</dbReference>
<dbReference type="GO" id="GO:1902600">
    <property type="term" value="P:proton transmembrane transport"/>
    <property type="evidence" value="ECO:0007669"/>
    <property type="project" value="InterPro"/>
</dbReference>
<dbReference type="AlphaFoldDB" id="A0A1V3KP07"/>
<dbReference type="PANTHER" id="PTHR46157">
    <property type="entry name" value="K(+) EFFLUX ANTIPORTER 3, CHLOROPLASTIC"/>
    <property type="match status" value="1"/>
</dbReference>
<keyword evidence="7" id="KW-0630">Potassium</keyword>
<keyword evidence="6 11" id="KW-0812">Transmembrane</keyword>
<feature type="transmembrane region" description="Helical" evidence="11">
    <location>
        <begin position="117"/>
        <end position="138"/>
    </location>
</feature>
<evidence type="ECO:0000256" key="6">
    <source>
        <dbReference type="ARBA" id="ARBA00022692"/>
    </source>
</evidence>
<reference evidence="14" key="1">
    <citation type="submission" date="2016-10" db="EMBL/GenBank/DDBJ databases">
        <title>Rodentibacter gen. nov. and new species.</title>
        <authorList>
            <person name="Christensen H."/>
        </authorList>
    </citation>
    <scope>NUCLEOTIDE SEQUENCE [LARGE SCALE GENOMIC DNA]</scope>
    <source>
        <strain evidence="14">Ppn152</strain>
    </source>
</reference>
<protein>
    <submittedName>
        <fullName evidence="13">Potassium transporter</fullName>
    </submittedName>
</protein>
<feature type="transmembrane region" description="Helical" evidence="11">
    <location>
        <begin position="184"/>
        <end position="206"/>
    </location>
</feature>
<dbReference type="PANTHER" id="PTHR46157:SF8">
    <property type="entry name" value="GLUTATHIONE-REGULATED POTASSIUM-EFFLUX SYSTEM PROTEIN"/>
    <property type="match status" value="1"/>
</dbReference>
<keyword evidence="3" id="KW-0813">Transport</keyword>
<evidence type="ECO:0000313" key="14">
    <source>
        <dbReference type="Proteomes" id="UP000189114"/>
    </source>
</evidence>
<dbReference type="InterPro" id="IPR038770">
    <property type="entry name" value="Na+/solute_symporter_sf"/>
</dbReference>
<feature type="domain" description="RCK N-terminal" evidence="12">
    <location>
        <begin position="401"/>
        <end position="518"/>
    </location>
</feature>
<dbReference type="EMBL" id="MLAE01000014">
    <property type="protein sequence ID" value="OOF79110.1"/>
    <property type="molecule type" value="Genomic_DNA"/>
</dbReference>
<evidence type="ECO:0000256" key="9">
    <source>
        <dbReference type="ARBA" id="ARBA00023065"/>
    </source>
</evidence>
<proteinExistence type="inferred from homology"/>
<evidence type="ECO:0000256" key="10">
    <source>
        <dbReference type="ARBA" id="ARBA00023136"/>
    </source>
</evidence>
<comment type="subcellular location">
    <subcellularLocation>
        <location evidence="1">Endomembrane system</location>
        <topology evidence="1">Multi-pass membrane protein</topology>
    </subcellularLocation>
</comment>
<dbReference type="GO" id="GO:0012505">
    <property type="term" value="C:endomembrane system"/>
    <property type="evidence" value="ECO:0007669"/>
    <property type="project" value="UniProtKB-SubCell"/>
</dbReference>
<dbReference type="FunFam" id="3.40.50.720:FF:000036">
    <property type="entry name" value="Glutathione-regulated potassium-efflux system protein KefB"/>
    <property type="match status" value="1"/>
</dbReference>
<dbReference type="InterPro" id="IPR003148">
    <property type="entry name" value="RCK_N"/>
</dbReference>
<evidence type="ECO:0000256" key="11">
    <source>
        <dbReference type="SAM" id="Phobius"/>
    </source>
</evidence>
<dbReference type="Pfam" id="PF00999">
    <property type="entry name" value="Na_H_Exchanger"/>
    <property type="match status" value="1"/>
</dbReference>
<dbReference type="PROSITE" id="PS51201">
    <property type="entry name" value="RCK_N"/>
    <property type="match status" value="1"/>
</dbReference>
<evidence type="ECO:0000256" key="4">
    <source>
        <dbReference type="ARBA" id="ARBA00022449"/>
    </source>
</evidence>
<keyword evidence="5" id="KW-0633">Potassium transport</keyword>